<evidence type="ECO:0000313" key="11">
    <source>
        <dbReference type="EMBL" id="OAY62078.1"/>
    </source>
</evidence>
<feature type="compositionally biased region" description="Basic and acidic residues" evidence="9">
    <location>
        <begin position="205"/>
        <end position="215"/>
    </location>
</feature>
<dbReference type="Pfam" id="PF23556">
    <property type="entry name" value="TPR_Vps41"/>
    <property type="match status" value="1"/>
</dbReference>
<feature type="region of interest" description="Disordered" evidence="9">
    <location>
        <begin position="20"/>
        <end position="137"/>
    </location>
</feature>
<evidence type="ECO:0000256" key="1">
    <source>
        <dbReference type="ARBA" id="ARBA00009422"/>
    </source>
</evidence>
<evidence type="ECO:0000256" key="5">
    <source>
        <dbReference type="ARBA" id="ARBA00022927"/>
    </source>
</evidence>
<name>A0A2C9WP33_MANES</name>
<reference evidence="12" key="1">
    <citation type="journal article" date="2016" name="Nat. Biotechnol.">
        <title>Sequencing wild and cultivated cassava and related species reveals extensive interspecific hybridization and genetic diversity.</title>
        <authorList>
            <person name="Bredeson J.V."/>
            <person name="Lyons J.B."/>
            <person name="Prochnik S.E."/>
            <person name="Wu G.A."/>
            <person name="Ha C.M."/>
            <person name="Edsinger-Gonzales E."/>
            <person name="Grimwood J."/>
            <person name="Schmutz J."/>
            <person name="Rabbi I.Y."/>
            <person name="Egesi C."/>
            <person name="Nauluvula P."/>
            <person name="Lebot V."/>
            <person name="Ndunguru J."/>
            <person name="Mkamilo G."/>
            <person name="Bart R.S."/>
            <person name="Setter T.L."/>
            <person name="Gleadow R.M."/>
            <person name="Kulakow P."/>
            <person name="Ferguson M.E."/>
            <person name="Rounsley S."/>
            <person name="Rokhsar D.S."/>
        </authorList>
    </citation>
    <scope>NUCLEOTIDE SEQUENCE [LARGE SCALE GENOMIC DNA]</scope>
    <source>
        <strain evidence="12">cv. AM560-2</strain>
    </source>
</reference>
<feature type="repeat" description="CHCR" evidence="8">
    <location>
        <begin position="1454"/>
        <end position="1612"/>
    </location>
</feature>
<feature type="region of interest" description="Disordered" evidence="9">
    <location>
        <begin position="179"/>
        <end position="224"/>
    </location>
</feature>
<proteinExistence type="inferred from homology"/>
<dbReference type="PROSITE" id="PS50082">
    <property type="entry name" value="WD_REPEATS_2"/>
    <property type="match status" value="1"/>
</dbReference>
<evidence type="ECO:0000256" key="6">
    <source>
        <dbReference type="PROSITE-ProRule" id="PRU00175"/>
    </source>
</evidence>
<dbReference type="InterPro" id="IPR001841">
    <property type="entry name" value="Znf_RING"/>
</dbReference>
<gene>
    <name evidence="11" type="ORF">MANES_01G240000v8</name>
</gene>
<dbReference type="Gene3D" id="2.130.10.10">
    <property type="entry name" value="YVTN repeat-like/Quinoprotein amine dehydrogenase"/>
    <property type="match status" value="1"/>
</dbReference>
<dbReference type="PROSITE" id="PS00678">
    <property type="entry name" value="WD_REPEATS_1"/>
    <property type="match status" value="1"/>
</dbReference>
<dbReference type="InterPro" id="IPR036322">
    <property type="entry name" value="WD40_repeat_dom_sf"/>
</dbReference>
<keyword evidence="12" id="KW-1185">Reference proteome</keyword>
<feature type="compositionally biased region" description="Polar residues" evidence="9">
    <location>
        <begin position="86"/>
        <end position="103"/>
    </location>
</feature>
<sequence length="1975" mass="217868">MTKKLTTPKLHTELDLDSFLNLHSDSDDDSTAIPHRTLDEILNDSDSSTSSSPPSPSSVKIPQSRLSDLPLSVSDVVSDDSTGSLKCTQSQLLGDNSDQTRPNSFARAKSGGLSGDSVWRAPSSSRPLPSLFGGVRSNAKPGAALAAAAAASRSVPTPHAAAIKSRRAVSLQKVMDTGESNSVVGDDHEIVSNSSTGDSIGVATERSRSDGKLGEEADNPGDFKSYLEDEISTRERNLETTTEVFPSKDLAGEVEARNKMEQLRATRDEQDQLNATTSFSNSTVYLHLEDGSKNLGSDDGKDEMIATVSSDGDSKFMDVNDSCKMDLISSSRDDDYGKLEWNSTEMPLEEGDYLGKDLNSYEDDVAGSAIGGSGDACSISDISELVEERIEQLESERISKREQKKLRSTMKPLDLAEELEKKQASTGLHWEEGAAAQPMKLEGVRRGSTTLGYFDIDATNAITRTIASQAFRRDHGSPQVLALHLNYIAVGMAKGVIVVAPSRYSSYNTDNMDSKIVILGIQGDRSHAPVTSMCFNQQGDLLLAGYGDGHITVWDVQRASAAKVITGEHMAPVVHAFFLGQDSQVTRQFKAVTGDSKGLVLLHAFSMVPLLNRFTIKTQCLLDGQRTGTVLSASPLLFDESVGGALPSSQGNASLSSSSIGNMMGGVVGGDTGWKLFNEGSSMAEEGVVIFVTHQTALVVRLTPTLEVYAQLSKPDGVREGSMPYTAWKCTTQSRSSSSDNSTADVAERVSLLAVAWDRKVQIAKLVKSELKVFGTWSLDSAAIGVAWLDAHMLVVLTLTGQLYLFAKDGTVIHQTSFAVDGSAGDDLVAYHTYFMNIYGNPEKAYHNCVAVRGASVYILGPMHLIVSRLLPWKERIQVLRRAGDWMGALNMAMTLYDGQAHGVIDLPRSVDAVQEIIMPYLVELLLSYVDEVFSYISVAFCNQIGKAEQDDQKSGCSSVHSDIKEQFTRVGGVAVEFCVHIQRTDILFDEIFSKFVAVKHRDTFLELLEPYILRDMLGSLPPEIMQALVEHYSSKGWLQRVEQCVLHMDISSLDFNQVVRLCREHGLYGALVYLFNKGLDDFRAPLEELLIVSRSSDREKAAALGYRMLVYLKYCFSGLAFPPGHGAIPPTRLPSLRTELVQFLLEHSSAPNSQVALGLSSRGTYLNLYHLLELDTEATLDVLRLAFMDDENPKPQFTSCDSANISINTEQQNITAIGNQNILVQNTLNALVQIIEKDASQTAEQASTDDTGPVEAWPSMRDIGNLFEFIAYHVACGKACVSSSVLSQILEYLTSESTSSASIPAQVIKTSKRREKQVLALLEVVPVTDWNSSYVLQLCEKACFHQVCGFIHTMRNQYLAALDSYMKDVDEPIHTFSYINNILSQLSGNEWNAFQSAVMSRIPELVVLSREGTFLLVIDHFNSNNSHIFSLLQSHPKSLFLYLKTVIEVHLYGTLNFSDLKKDDVLDAFSGRRVKDQLKGLETYLERISEFPKFIRNNPVHVTDEMIELYMELLCQYERDSVLKFLETFDSYRVEHCLRLCQEYGITDAAAFLLERVGDVGSALFLTLSGLNDKFAELDTAVESLISATLRGSAGIDCYSSVLKMKEVDEVHSILNSCIGLCQRNTPRLQPEESEMLWFRLLDSFCEPLMDSYANKNALKESHGGMLAETLGEQEDDEPIIKWKISRSHKGAHILRKLLSQFIKEIVEGMIGYVRLPTIMSKLLSDNGSQEFGDFKITILGMLGTYGFERRILDTAKSLIEDDTFYTMSLLKKGASHGYAPRSLICCICNCLLTKGSPSYQIQVFSCGHATHLQCELLESDSLNKGSLSGCPVCMPKKNTQRPRDKSILPEKGSVNKGSSRSRRSQGTSFLHLHEDSFESSQQISRFEILSNLQKDQRLFQIENIPQLRLAPPAVYHEKVKEGPELLTGESSSGTSKVEKPSKRRQLRELKVTGSSLRFPLKSSIFGKEKLSRR</sequence>
<evidence type="ECO:0000256" key="4">
    <source>
        <dbReference type="ARBA" id="ARBA00022737"/>
    </source>
</evidence>
<dbReference type="Pfam" id="PF23410">
    <property type="entry name" value="Beta-prop_VPS8"/>
    <property type="match status" value="1"/>
</dbReference>
<feature type="region of interest" description="Disordered" evidence="9">
    <location>
        <begin position="1924"/>
        <end position="1952"/>
    </location>
</feature>
<keyword evidence="5" id="KW-0653">Protein transport</keyword>
<dbReference type="PROSITE" id="PS50236">
    <property type="entry name" value="CHCR"/>
    <property type="match status" value="1"/>
</dbReference>
<keyword evidence="3 7" id="KW-0853">WD repeat</keyword>
<dbReference type="InterPro" id="IPR019775">
    <property type="entry name" value="WD40_repeat_CS"/>
</dbReference>
<dbReference type="GO" id="GO:0006623">
    <property type="term" value="P:protein targeting to vacuole"/>
    <property type="evidence" value="ECO:0000318"/>
    <property type="project" value="GO_Central"/>
</dbReference>
<dbReference type="SUPFAM" id="SSF50978">
    <property type="entry name" value="WD40 repeat-like"/>
    <property type="match status" value="1"/>
</dbReference>
<dbReference type="GO" id="GO:0030897">
    <property type="term" value="C:HOPS complex"/>
    <property type="evidence" value="ECO:0000318"/>
    <property type="project" value="GO_Central"/>
</dbReference>
<organism evidence="11 12">
    <name type="scientific">Manihot esculenta</name>
    <name type="common">Cassava</name>
    <name type="synonym">Jatropha manihot</name>
    <dbReference type="NCBI Taxonomy" id="3983"/>
    <lineage>
        <taxon>Eukaryota</taxon>
        <taxon>Viridiplantae</taxon>
        <taxon>Streptophyta</taxon>
        <taxon>Embryophyta</taxon>
        <taxon>Tracheophyta</taxon>
        <taxon>Spermatophyta</taxon>
        <taxon>Magnoliopsida</taxon>
        <taxon>eudicotyledons</taxon>
        <taxon>Gunneridae</taxon>
        <taxon>Pentapetalae</taxon>
        <taxon>rosids</taxon>
        <taxon>fabids</taxon>
        <taxon>Malpighiales</taxon>
        <taxon>Euphorbiaceae</taxon>
        <taxon>Crotonoideae</taxon>
        <taxon>Manihoteae</taxon>
        <taxon>Manihot</taxon>
    </lineage>
</organism>
<dbReference type="InterPro" id="IPR015943">
    <property type="entry name" value="WD40/YVTN_repeat-like_dom_sf"/>
</dbReference>
<dbReference type="SMART" id="SM00320">
    <property type="entry name" value="WD40"/>
    <property type="match status" value="1"/>
</dbReference>
<protein>
    <recommendedName>
        <fullName evidence="10">RING-type domain-containing protein</fullName>
    </recommendedName>
</protein>
<accession>A0A2C9WP33</accession>
<dbReference type="GO" id="GO:0034058">
    <property type="term" value="P:endosomal vesicle fusion"/>
    <property type="evidence" value="ECO:0000318"/>
    <property type="project" value="GO_Central"/>
</dbReference>
<dbReference type="PANTHER" id="PTHR12616">
    <property type="entry name" value="VACUOLAR PROTEIN SORTING VPS41"/>
    <property type="match status" value="1"/>
</dbReference>
<keyword evidence="4" id="KW-0677">Repeat</keyword>
<dbReference type="PROSITE" id="PS50089">
    <property type="entry name" value="ZF_RING_2"/>
    <property type="match status" value="1"/>
</dbReference>
<dbReference type="GO" id="GO:0005770">
    <property type="term" value="C:late endosome"/>
    <property type="evidence" value="ECO:0000318"/>
    <property type="project" value="GO_Central"/>
</dbReference>
<evidence type="ECO:0000313" key="12">
    <source>
        <dbReference type="Proteomes" id="UP000091857"/>
    </source>
</evidence>
<dbReference type="PANTHER" id="PTHR12616:SF8">
    <property type="entry name" value="VACUOLAR PROTEIN SORTING-ASSOCIATED PROTEIN 8 HOMOLOG"/>
    <property type="match status" value="1"/>
</dbReference>
<evidence type="ECO:0000256" key="9">
    <source>
        <dbReference type="SAM" id="MobiDB-lite"/>
    </source>
</evidence>
<dbReference type="GO" id="GO:0009555">
    <property type="term" value="P:pollen development"/>
    <property type="evidence" value="ECO:0007669"/>
    <property type="project" value="EnsemblPlants"/>
</dbReference>
<feature type="domain" description="RING-type" evidence="10">
    <location>
        <begin position="1787"/>
        <end position="1835"/>
    </location>
</feature>
<evidence type="ECO:0000256" key="3">
    <source>
        <dbReference type="ARBA" id="ARBA00022574"/>
    </source>
</evidence>
<comment type="caution">
    <text evidence="11">The sequence shown here is derived from an EMBL/GenBank/DDBJ whole genome shotgun (WGS) entry which is preliminary data.</text>
</comment>
<dbReference type="Gramene" id="Manes.01G240000.4.v8.1">
    <property type="protein sequence ID" value="Manes.01G240000.4.v8.1.CDS"/>
    <property type="gene ID" value="Manes.01G240000.v8.1"/>
</dbReference>
<dbReference type="EMBL" id="CM004387">
    <property type="protein sequence ID" value="OAY62078.1"/>
    <property type="molecule type" value="Genomic_DNA"/>
</dbReference>
<feature type="region of interest" description="Disordered" evidence="9">
    <location>
        <begin position="1838"/>
        <end position="1869"/>
    </location>
</feature>
<dbReference type="Gramene" id="Manes.01G240000.3.v8.1">
    <property type="protein sequence ID" value="Manes.01G240000.3.v8.1.CDS"/>
    <property type="gene ID" value="Manes.01G240000.v8.1"/>
</dbReference>
<dbReference type="InterPro" id="IPR000547">
    <property type="entry name" value="Clathrin_H-chain/VPS_repeat"/>
</dbReference>
<keyword evidence="6" id="KW-0863">Zinc-finger</keyword>
<evidence type="ECO:0000256" key="7">
    <source>
        <dbReference type="PROSITE-ProRule" id="PRU00221"/>
    </source>
</evidence>
<dbReference type="Proteomes" id="UP000091857">
    <property type="component" value="Chromosome 1"/>
</dbReference>
<dbReference type="OrthoDB" id="289913at2759"/>
<comment type="similarity">
    <text evidence="1">Belongs to the VPS8 family.</text>
</comment>
<feature type="compositionally biased region" description="Low complexity" evidence="9">
    <location>
        <begin position="122"/>
        <end position="131"/>
    </location>
</feature>
<keyword evidence="6" id="KW-0479">Metal-binding</keyword>
<evidence type="ECO:0000259" key="10">
    <source>
        <dbReference type="PROSITE" id="PS50089"/>
    </source>
</evidence>
<dbReference type="InterPro" id="IPR025941">
    <property type="entry name" value="Vps8_central_dom"/>
</dbReference>
<feature type="compositionally biased region" description="Low complexity" evidence="9">
    <location>
        <begin position="64"/>
        <end position="85"/>
    </location>
</feature>
<dbReference type="STRING" id="3983.A0A2C9WP33"/>
<feature type="compositionally biased region" description="Basic and acidic residues" evidence="9">
    <location>
        <begin position="1938"/>
        <end position="1952"/>
    </location>
</feature>
<dbReference type="OMA" id="HQACGLI"/>
<dbReference type="InterPro" id="IPR001680">
    <property type="entry name" value="WD40_rpt"/>
</dbReference>
<feature type="repeat" description="WD" evidence="7">
    <location>
        <begin position="530"/>
        <end position="564"/>
    </location>
</feature>
<dbReference type="GO" id="GO:0008270">
    <property type="term" value="F:zinc ion binding"/>
    <property type="evidence" value="ECO:0007669"/>
    <property type="project" value="UniProtKB-KW"/>
</dbReference>
<dbReference type="InterPro" id="IPR045111">
    <property type="entry name" value="Vps41/Vps8"/>
</dbReference>
<keyword evidence="6" id="KW-0862">Zinc</keyword>
<keyword evidence="2" id="KW-0813">Transport</keyword>
<evidence type="ECO:0000256" key="2">
    <source>
        <dbReference type="ARBA" id="ARBA00022448"/>
    </source>
</evidence>
<dbReference type="Pfam" id="PF12816">
    <property type="entry name" value="TPR_Vps8"/>
    <property type="match status" value="1"/>
</dbReference>
<evidence type="ECO:0000256" key="8">
    <source>
        <dbReference type="PROSITE-ProRule" id="PRU01006"/>
    </source>
</evidence>